<dbReference type="Pfam" id="PF07015">
    <property type="entry name" value="VirC1"/>
    <property type="match status" value="1"/>
</dbReference>
<dbReference type="SUPFAM" id="SSF52540">
    <property type="entry name" value="P-loop containing nucleoside triphosphate hydrolases"/>
    <property type="match status" value="1"/>
</dbReference>
<organism evidence="1 2">
    <name type="scientific">Edaphobacter modestus</name>
    <dbReference type="NCBI Taxonomy" id="388466"/>
    <lineage>
        <taxon>Bacteria</taxon>
        <taxon>Pseudomonadati</taxon>
        <taxon>Acidobacteriota</taxon>
        <taxon>Terriglobia</taxon>
        <taxon>Terriglobales</taxon>
        <taxon>Acidobacteriaceae</taxon>
        <taxon>Edaphobacter</taxon>
    </lineage>
</organism>
<keyword evidence="2" id="KW-1185">Reference proteome</keyword>
<dbReference type="OrthoDB" id="113462at2"/>
<dbReference type="Proteomes" id="UP000292958">
    <property type="component" value="Unassembled WGS sequence"/>
</dbReference>
<dbReference type="RefSeq" id="WP_084080505.1">
    <property type="nucleotide sequence ID" value="NZ_SHKW01000002.1"/>
</dbReference>
<dbReference type="PANTHER" id="PTHR13696:SF96">
    <property type="entry name" value="COBQ_COBB_MIND_PARA NUCLEOTIDE BINDING DOMAIN-CONTAINING PROTEIN"/>
    <property type="match status" value="1"/>
</dbReference>
<protein>
    <submittedName>
        <fullName evidence="1">Chromosome partitioning protein</fullName>
    </submittedName>
</protein>
<dbReference type="InterPro" id="IPR009744">
    <property type="entry name" value="VirC1"/>
</dbReference>
<dbReference type="CDD" id="cd02042">
    <property type="entry name" value="ParAB_family"/>
    <property type="match status" value="1"/>
</dbReference>
<dbReference type="EMBL" id="SHKW01000002">
    <property type="protein sequence ID" value="RZU35628.1"/>
    <property type="molecule type" value="Genomic_DNA"/>
</dbReference>
<dbReference type="InterPro" id="IPR050678">
    <property type="entry name" value="DNA_Partitioning_ATPase"/>
</dbReference>
<dbReference type="InterPro" id="IPR027417">
    <property type="entry name" value="P-loop_NTPase"/>
</dbReference>
<sequence>MPVIVLASSKGGVGKTTATLTMASVLTHHGAATRIIDADPNSPINRWAERFPELVPKNLSIVPVHRTDVADHIDNAPDPYVLVDLEGSKNEEVSVAIGRADLVLIPMQGNQLDADEAVSVIKVIRKQESIFKRKIPFCVFLSMTSPVIRDRAMKRILDQLRENDIPILRVNMFQRAAFKVTFNIGGTIYQLTAADASSPSAAIKNAEEFMKEVTAFIKGDWPLKDVEAEEEVKEEFAEMEAAGK</sequence>
<dbReference type="Gene3D" id="3.40.50.300">
    <property type="entry name" value="P-loop containing nucleotide triphosphate hydrolases"/>
    <property type="match status" value="1"/>
</dbReference>
<comment type="caution">
    <text evidence="1">The sequence shown here is derived from an EMBL/GenBank/DDBJ whole genome shotgun (WGS) entry which is preliminary data.</text>
</comment>
<proteinExistence type="predicted"/>
<dbReference type="AlphaFoldDB" id="A0A4Q7YF59"/>
<name>A0A4Q7YF59_9BACT</name>
<gene>
    <name evidence="1" type="ORF">BDD14_5712</name>
</gene>
<accession>A0A4Q7YF59</accession>
<evidence type="ECO:0000313" key="1">
    <source>
        <dbReference type="EMBL" id="RZU35628.1"/>
    </source>
</evidence>
<reference evidence="1 2" key="1">
    <citation type="submission" date="2019-02" db="EMBL/GenBank/DDBJ databases">
        <title>Genomic Encyclopedia of Archaeal and Bacterial Type Strains, Phase II (KMG-II): from individual species to whole genera.</title>
        <authorList>
            <person name="Goeker M."/>
        </authorList>
    </citation>
    <scope>NUCLEOTIDE SEQUENCE [LARGE SCALE GENOMIC DNA]</scope>
    <source>
        <strain evidence="1 2">DSM 18101</strain>
    </source>
</reference>
<evidence type="ECO:0000313" key="2">
    <source>
        <dbReference type="Proteomes" id="UP000292958"/>
    </source>
</evidence>
<dbReference type="PANTHER" id="PTHR13696">
    <property type="entry name" value="P-LOOP CONTAINING NUCLEOSIDE TRIPHOSPHATE HYDROLASE"/>
    <property type="match status" value="1"/>
</dbReference>